<accession>A0A8J2SWX5</accession>
<organism evidence="2 3">
    <name type="scientific">Pelagomonas calceolata</name>
    <dbReference type="NCBI Taxonomy" id="35677"/>
    <lineage>
        <taxon>Eukaryota</taxon>
        <taxon>Sar</taxon>
        <taxon>Stramenopiles</taxon>
        <taxon>Ochrophyta</taxon>
        <taxon>Pelagophyceae</taxon>
        <taxon>Pelagomonadales</taxon>
        <taxon>Pelagomonadaceae</taxon>
        <taxon>Pelagomonas</taxon>
    </lineage>
</organism>
<dbReference type="Gene3D" id="3.30.450.20">
    <property type="entry name" value="PAS domain"/>
    <property type="match status" value="2"/>
</dbReference>
<evidence type="ECO:0000313" key="3">
    <source>
        <dbReference type="Proteomes" id="UP000789595"/>
    </source>
</evidence>
<comment type="caution">
    <text evidence="2">The sequence shown here is derived from an EMBL/GenBank/DDBJ whole genome shotgun (WGS) entry which is preliminary data.</text>
</comment>
<protein>
    <submittedName>
        <fullName evidence="2">Uncharacterized protein</fullName>
    </submittedName>
</protein>
<proteinExistence type="predicted"/>
<dbReference type="Proteomes" id="UP000789595">
    <property type="component" value="Unassembled WGS sequence"/>
</dbReference>
<name>A0A8J2SWX5_9STRA</name>
<feature type="region of interest" description="Disordered" evidence="1">
    <location>
        <begin position="55"/>
        <end position="74"/>
    </location>
</feature>
<gene>
    <name evidence="2" type="ORF">PECAL_4P17430</name>
</gene>
<dbReference type="AlphaFoldDB" id="A0A8J2SWX5"/>
<evidence type="ECO:0000313" key="2">
    <source>
        <dbReference type="EMBL" id="CAH0374464.1"/>
    </source>
</evidence>
<sequence>MASWLAALLRAANNNRRTCLIGALALWHLVRWRRARELEDEERVARAEARIRDERRRRDDAQRERRRRRRRRAGAYTLQEAGATQGALGDEKTSGYGWFLTKPLQSFDEVSREKKAKRSVRFQLDAAQEFYGFAFRCRDSICVAHGTQPEFVGLSLTECLRRTRNDAIDGEELHGRFCAAASVEGGSWVEYAWRRTASSPLKTKGAWISRVTAKNGDDLYVGVGFAVLPPIQAPTDGLYGFVVNGDGKIVAHGGSRALVGKTLEDAVRLSDNNEVDGAELTRRIVGAGERGGGWLAYPWRNQASDTLKGKGCYVVKLQRDATEATDSGGELSGSELSGGELSDEGILRRKVGRRAVGADTVLYAGVGYFERDARHTPPQIPPSPEAARAALNALVEVVGGGADPATAVSDDRLGAAAAASTCWSRTALPRELADVLRERAVAHIRDATISF</sequence>
<keyword evidence="3" id="KW-1185">Reference proteome</keyword>
<evidence type="ECO:0000256" key="1">
    <source>
        <dbReference type="SAM" id="MobiDB-lite"/>
    </source>
</evidence>
<dbReference type="EMBL" id="CAKKNE010000004">
    <property type="protein sequence ID" value="CAH0374464.1"/>
    <property type="molecule type" value="Genomic_DNA"/>
</dbReference>
<feature type="compositionally biased region" description="Basic residues" evidence="1">
    <location>
        <begin position="64"/>
        <end position="73"/>
    </location>
</feature>
<reference evidence="2" key="1">
    <citation type="submission" date="2021-11" db="EMBL/GenBank/DDBJ databases">
        <authorList>
            <consortium name="Genoscope - CEA"/>
            <person name="William W."/>
        </authorList>
    </citation>
    <scope>NUCLEOTIDE SEQUENCE</scope>
</reference>